<organism evidence="10 11">
    <name type="scientific">Microdochium bolleyi</name>
    <dbReference type="NCBI Taxonomy" id="196109"/>
    <lineage>
        <taxon>Eukaryota</taxon>
        <taxon>Fungi</taxon>
        <taxon>Dikarya</taxon>
        <taxon>Ascomycota</taxon>
        <taxon>Pezizomycotina</taxon>
        <taxon>Sordariomycetes</taxon>
        <taxon>Xylariomycetidae</taxon>
        <taxon>Xylariales</taxon>
        <taxon>Microdochiaceae</taxon>
        <taxon>Microdochium</taxon>
    </lineage>
</organism>
<accession>A0A136JKJ1</accession>
<name>A0A136JKJ1_9PEZI</name>
<dbReference type="Pfam" id="PF21094">
    <property type="entry name" value="Nup188_SH3-like"/>
    <property type="match status" value="1"/>
</dbReference>
<feature type="domain" description="Nuclear pore protein Nup188 C-terminal" evidence="8">
    <location>
        <begin position="1453"/>
        <end position="1822"/>
    </location>
</feature>
<keyword evidence="6" id="KW-0906">Nuclear pore complex</keyword>
<dbReference type="OrthoDB" id="102511at2759"/>
<dbReference type="GO" id="GO:0017056">
    <property type="term" value="F:structural constituent of nuclear pore"/>
    <property type="evidence" value="ECO:0007669"/>
    <property type="project" value="InterPro"/>
</dbReference>
<evidence type="ECO:0000256" key="3">
    <source>
        <dbReference type="ARBA" id="ARBA00022816"/>
    </source>
</evidence>
<dbReference type="PANTHER" id="PTHR31431:SF1">
    <property type="entry name" value="NUCLEOPORIN NUP188"/>
    <property type="match status" value="1"/>
</dbReference>
<keyword evidence="3" id="KW-0509">mRNA transport</keyword>
<keyword evidence="2" id="KW-0813">Transport</keyword>
<dbReference type="Proteomes" id="UP000070501">
    <property type="component" value="Unassembled WGS sequence"/>
</dbReference>
<keyword evidence="4" id="KW-0653">Protein transport</keyword>
<dbReference type="Pfam" id="PF21093">
    <property type="entry name" value="Nup188_N-subdom_III"/>
    <property type="match status" value="1"/>
</dbReference>
<evidence type="ECO:0000256" key="5">
    <source>
        <dbReference type="ARBA" id="ARBA00023010"/>
    </source>
</evidence>
<gene>
    <name evidence="10" type="ORF">Micbo1qcDRAFT_230258</name>
</gene>
<keyword evidence="7" id="KW-0539">Nucleus</keyword>
<evidence type="ECO:0000313" key="11">
    <source>
        <dbReference type="Proteomes" id="UP000070501"/>
    </source>
</evidence>
<evidence type="ECO:0000259" key="9">
    <source>
        <dbReference type="Pfam" id="PF21093"/>
    </source>
</evidence>
<dbReference type="GO" id="GO:0051028">
    <property type="term" value="P:mRNA transport"/>
    <property type="evidence" value="ECO:0007669"/>
    <property type="project" value="UniProtKB-KW"/>
</dbReference>
<evidence type="ECO:0000256" key="1">
    <source>
        <dbReference type="ARBA" id="ARBA00004567"/>
    </source>
</evidence>
<feature type="domain" description="Nucleoporin Nup188 N-terminal subdomain III" evidence="9">
    <location>
        <begin position="710"/>
        <end position="1151"/>
    </location>
</feature>
<protein>
    <submittedName>
        <fullName evidence="10">Nucleoporin subcomplex protein binding to Pom34-domain-containing protein</fullName>
    </submittedName>
</protein>
<dbReference type="STRING" id="196109.A0A136JKJ1"/>
<dbReference type="Gene3D" id="1.25.10.70">
    <property type="match status" value="1"/>
</dbReference>
<proteinExistence type="predicted"/>
<evidence type="ECO:0000256" key="6">
    <source>
        <dbReference type="ARBA" id="ARBA00023132"/>
    </source>
</evidence>
<dbReference type="EMBL" id="KQ964245">
    <property type="protein sequence ID" value="KXJ97664.1"/>
    <property type="molecule type" value="Genomic_DNA"/>
</dbReference>
<dbReference type="InterPro" id="IPR044840">
    <property type="entry name" value="Nup188"/>
</dbReference>
<dbReference type="GO" id="GO:0006606">
    <property type="term" value="P:protein import into nucleus"/>
    <property type="evidence" value="ECO:0007669"/>
    <property type="project" value="TreeGrafter"/>
</dbReference>
<dbReference type="GO" id="GO:0044611">
    <property type="term" value="C:nuclear pore inner ring"/>
    <property type="evidence" value="ECO:0007669"/>
    <property type="project" value="TreeGrafter"/>
</dbReference>
<keyword evidence="11" id="KW-1185">Reference proteome</keyword>
<sequence length="1828" mass="201672">MAEPLSDEVYLPPLQPCLTGEQVVLSWKLVVSALADATGHRQSSRAIVNFLTDPYVLSLFTKPGSAFDATSQNALFVKKTAAIQVPPTPNSRYDIETIKEDALWLSKNAKINEVAALRIVVVELQRRPRTQLTGPLSTQDVANLQEALGAQPSNVLPGFAVSSTLDATEIQSNYEKPDNRRLRIFETYLSERQHYAAANDYLLTLMLQQRLPTSPETTSSTTIRRSLLEAHGMAPKSSLKATTETPTKTYHALALRYINLLPNLASLFDTPVEKAVDDKLLWAEDVSVQRIGVALAEALHRMTVVFQLLDLSSDILVPAELAQAWFSYLRQFVILEQLNGLADTITDWVLPIQCLLATISVTILNLPRMSAVFEGEADFLVDIEYIGSSNAIGEVHDAVIACAGQPGAAHIAPILFAWVAILHKMFSSYQERVERRDAIQNQKAVENYDSNTQMIPSGGRRNSAGSITTIDKRSYDDFLAGHKLDRDSAELRNFAAVAIDGMGVFGVISAMSSHLGPLKSRIFPISVGARMRMVFLELLKRTHHYVGYQSDSVEAALSVLSGGAGYWDLLTPDSVLVQQDIARSALEDDEFLGQYFFPALGRFPYEFMPFLNFSRALLATASLGDDTRYDEITKLLFKTPTMTFTLPPSFVDYQLANEDENANSLQFLDDLPLFTSNSSRKLIGNGEELFVIPDGTLGCFVVDEGRIVRMNYEHSALALLTKRLDTKTNVSYRSELGNLDLAEISEVVSFFAMFIRSAVLRAGSQTDRFEQALAIIEEAGQALPRNKDLISVVWNMMDIFLDEEPSPEAVSIITACVQFTHAVLPLCPGRAWSYMAKCPLLSSDSRGGRLSRLVGNLDLSEVQFELLTSATKLFDSLADVAMTSSIRRKATPKSKPRQVASEDVWLGVSDKIIEQVSLAIAQATVDILESSSTWRFPTEMGRSALLADLVPIMGKSILHTFSMGDVASKKTATAALVKSARYIIDSFLTPSAGSLRLQPLVATLVGASSTAQRTIYLNQAEVSRKQTFAVLELMTNLVRVSNYFDRASSIESQLFNLTPLVARVCAVHDSFRQQAIALLESLVVSAGKSSGEPPSLLGYLGPHTSKAFLQLLAELDRPFDQVDEVQPIWQLFSTIIRNRQPWMANCLLTGKTPREARNGDGKTTDNSSWSVLSSALKRLNILSKIDNKEALAILDFITSAQNFWPRTIFTLQENNDFLPALRQFVHDLKPSLLVSKTNTLQACNEARIAAYVAEIFAMQLFHLRQLGGAEKFAAQLTLDLDYYLRDGVAVSGYNRSLQTTFAKNFSNQYPACTLESFKRTLLEPRRLGESFYYATEYADRMLRFDPGWVGPRNNGFRSEMVKANLNLSLVDAQISLYHAWEFLLLELSTCLPGNSTLKKQSLQVAEQCLEANMENQSHDGLFEQLAESRVNLSLMLVQRVVDTAPSAGDVAQLLTTLWGTISSVEEPYARHNIASYRTLLKLLYVTLRAQVNSIVKADLQASTNGKTKANATATMISQTILSIIDNIVAKGFRTLVTFIHDSEGSVLPDDVALLTAILQACLGVPGIEQSQTEILNILAAHDAVHVAVSLYSWSDRLGQDGDPVYGELSLLFLLELSALPRVAEQLACDGLLNHLTSANMASYLRRPNVSPFADSIGPQRCYGIWAKGMVPLLLNLLTSLGATIAPEVAYVLNQFPNLMKASVDRFEVPIGNRTSGPNGSNIHVTLLGVSEVHSLALMARVLGIYRANNSRDVPAIEWDAAGAQENVDFWLSSRALLKERILALGTREAEWKLMPPRHQGSATDNLLEEKIVNQLKGVQLVLSEEFEE</sequence>
<evidence type="ECO:0000256" key="7">
    <source>
        <dbReference type="ARBA" id="ARBA00023242"/>
    </source>
</evidence>
<dbReference type="InterPro" id="IPR048883">
    <property type="entry name" value="Nup188_N-subdom_III"/>
</dbReference>
<comment type="subcellular location">
    <subcellularLocation>
        <location evidence="1">Nucleus</location>
        <location evidence="1">Nuclear pore complex</location>
    </subcellularLocation>
</comment>
<dbReference type="Pfam" id="PF18378">
    <property type="entry name" value="Nup188_C"/>
    <property type="match status" value="1"/>
</dbReference>
<reference evidence="11" key="1">
    <citation type="submission" date="2016-02" db="EMBL/GenBank/DDBJ databases">
        <title>Draft genome sequence of Microdochium bolleyi, a fungal endophyte of beachgrass.</title>
        <authorList>
            <consortium name="DOE Joint Genome Institute"/>
            <person name="David A.S."/>
            <person name="May G."/>
            <person name="Haridas S."/>
            <person name="Lim J."/>
            <person name="Wang M."/>
            <person name="Labutti K."/>
            <person name="Lipzen A."/>
            <person name="Barry K."/>
            <person name="Grigoriev I.V."/>
        </authorList>
    </citation>
    <scope>NUCLEOTIDE SEQUENCE [LARGE SCALE GENOMIC DNA]</scope>
    <source>
        <strain evidence="11">J235TASD1</strain>
    </source>
</reference>
<dbReference type="FunCoup" id="A0A136JKJ1">
    <property type="interactions" value="126"/>
</dbReference>
<evidence type="ECO:0000256" key="4">
    <source>
        <dbReference type="ARBA" id="ARBA00022927"/>
    </source>
</evidence>
<dbReference type="InterPro" id="IPR041634">
    <property type="entry name" value="Nup188_C"/>
</dbReference>
<evidence type="ECO:0000259" key="8">
    <source>
        <dbReference type="Pfam" id="PF18378"/>
    </source>
</evidence>
<dbReference type="PANTHER" id="PTHR31431">
    <property type="entry name" value="NUCLEOPORIN NUP188 HOMOLOG"/>
    <property type="match status" value="1"/>
</dbReference>
<evidence type="ECO:0000313" key="10">
    <source>
        <dbReference type="EMBL" id="KXJ97664.1"/>
    </source>
</evidence>
<keyword evidence="5" id="KW-0811">Translocation</keyword>
<dbReference type="InParanoid" id="A0A136JKJ1"/>
<evidence type="ECO:0000256" key="2">
    <source>
        <dbReference type="ARBA" id="ARBA00022448"/>
    </source>
</evidence>
<dbReference type="GO" id="GO:0006405">
    <property type="term" value="P:RNA export from nucleus"/>
    <property type="evidence" value="ECO:0007669"/>
    <property type="project" value="TreeGrafter"/>
</dbReference>